<accession>A0AAD3CLK2</accession>
<evidence type="ECO:0000313" key="1">
    <source>
        <dbReference type="EMBL" id="GFH47290.1"/>
    </source>
</evidence>
<proteinExistence type="predicted"/>
<keyword evidence="2" id="KW-1185">Reference proteome</keyword>
<dbReference type="Proteomes" id="UP001054902">
    <property type="component" value="Unassembled WGS sequence"/>
</dbReference>
<gene>
    <name evidence="1" type="ORF">CTEN210_03765</name>
</gene>
<sequence>MGSPSKASRLKPRRLKFNLTLTTSPKMNWRPSPLMKKMIFFSIVKLVIFYNLSYLIFHNSNEEEAKVEPKRMVFHTDDPNTVIGFGADYDLITYKHFVGSLRSTGFKGNIILGLGNYDNIESGWSKKYTQKDRNKIEKYLQKQNVSIKMIDIRPCREKGRLCIDGLRHDWKLSSASYFLAKQWLKECEFCQQGQVLLTSIPNTYFVHAPFQDSKRKEISSNHIQLNFYEFGSLGMQDWRVESLRKCKGFDWDVNLISANIVNGDAMSILFFLTSMISEMHQWQFGTSKLQRECSKSTGRDETSILNYLFYNGDIRATLHDTSTDYVWLASSESTIDNSLAKESTIIVAQDLNQEQFITLLSRQSNYNQVVGSTKENDQMESGFISPLQTMAMQ</sequence>
<comment type="caution">
    <text evidence="1">The sequence shown here is derived from an EMBL/GenBank/DDBJ whole genome shotgun (WGS) entry which is preliminary data.</text>
</comment>
<name>A0AAD3CLK2_9STRA</name>
<reference evidence="1 2" key="1">
    <citation type="journal article" date="2021" name="Sci. Rep.">
        <title>The genome of the diatom Chaetoceros tenuissimus carries an ancient integrated fragment of an extant virus.</title>
        <authorList>
            <person name="Hongo Y."/>
            <person name="Kimura K."/>
            <person name="Takaki Y."/>
            <person name="Yoshida Y."/>
            <person name="Baba S."/>
            <person name="Kobayashi G."/>
            <person name="Nagasaki K."/>
            <person name="Hano T."/>
            <person name="Tomaru Y."/>
        </authorList>
    </citation>
    <scope>NUCLEOTIDE SEQUENCE [LARGE SCALE GENOMIC DNA]</scope>
    <source>
        <strain evidence="1 2">NIES-3715</strain>
    </source>
</reference>
<dbReference type="AlphaFoldDB" id="A0AAD3CLK2"/>
<evidence type="ECO:0000313" key="2">
    <source>
        <dbReference type="Proteomes" id="UP001054902"/>
    </source>
</evidence>
<dbReference type="EMBL" id="BLLK01000022">
    <property type="protein sequence ID" value="GFH47290.1"/>
    <property type="molecule type" value="Genomic_DNA"/>
</dbReference>
<protein>
    <submittedName>
        <fullName evidence="1">Uncharacterized protein</fullName>
    </submittedName>
</protein>
<organism evidence="1 2">
    <name type="scientific">Chaetoceros tenuissimus</name>
    <dbReference type="NCBI Taxonomy" id="426638"/>
    <lineage>
        <taxon>Eukaryota</taxon>
        <taxon>Sar</taxon>
        <taxon>Stramenopiles</taxon>
        <taxon>Ochrophyta</taxon>
        <taxon>Bacillariophyta</taxon>
        <taxon>Coscinodiscophyceae</taxon>
        <taxon>Chaetocerotophycidae</taxon>
        <taxon>Chaetocerotales</taxon>
        <taxon>Chaetocerotaceae</taxon>
        <taxon>Chaetoceros</taxon>
    </lineage>
</organism>